<protein>
    <submittedName>
        <fullName evidence="1">Uncharacterized protein</fullName>
    </submittedName>
</protein>
<organism evidence="1 2">
    <name type="scientific">Escherichia coli</name>
    <dbReference type="NCBI Taxonomy" id="562"/>
    <lineage>
        <taxon>Bacteria</taxon>
        <taxon>Pseudomonadati</taxon>
        <taxon>Pseudomonadota</taxon>
        <taxon>Gammaproteobacteria</taxon>
        <taxon>Enterobacterales</taxon>
        <taxon>Enterobacteriaceae</taxon>
        <taxon>Escherichia</taxon>
    </lineage>
</organism>
<proteinExistence type="predicted"/>
<evidence type="ECO:0000313" key="1">
    <source>
        <dbReference type="EMBL" id="PAU25753.1"/>
    </source>
</evidence>
<accession>A0A2A2CG77</accession>
<evidence type="ECO:0000313" key="2">
    <source>
        <dbReference type="Proteomes" id="UP000218543"/>
    </source>
</evidence>
<dbReference type="EMBL" id="MRVZ01000012">
    <property type="protein sequence ID" value="PAU25753.1"/>
    <property type="molecule type" value="Genomic_DNA"/>
</dbReference>
<gene>
    <name evidence="1" type="ORF">BTQ06_04505</name>
</gene>
<reference evidence="1 2" key="1">
    <citation type="submission" date="2016-12" db="EMBL/GenBank/DDBJ databases">
        <title>Real-Time Genomic Investigation Underlying the Public Health Response to a Shiga Toxin-Producing Escherichia Coli O26:H11 Outbreak in a Nursery.</title>
        <authorList>
            <person name="Ferdous M."/>
            <person name="Moran-Gilad J."/>
            <person name="Rossen J.W."/>
            <person name="Gdalevich M."/>
        </authorList>
    </citation>
    <scope>NUCLEOTIDE SEQUENCE [LARGE SCALE GENOMIC DNA]</scope>
    <source>
        <strain evidence="1 2">STEC 514-2</strain>
    </source>
</reference>
<sequence length="166" mass="18493">MNLWNVVATDGRKGYVYAANVIPGNVVTALVPEVHSGEVRTVHGEVSPCAVVFIPRVLIVRSAQPETSGYNWQLPHAQHTTWVHRYEGARYLHSSGQWYWEQAAGRCDGSLATWETAQSQDGGDLLTEFNRTYCPNYTPRVTRMKDTIPPGMHVWDPEVGQVVVSG</sequence>
<name>A0A2A2CG77_ECOLX</name>
<dbReference type="AlphaFoldDB" id="A0A2A2CG77"/>
<dbReference type="RefSeq" id="WP_095585960.1">
    <property type="nucleotide sequence ID" value="NZ_MRVZ01000012.1"/>
</dbReference>
<comment type="caution">
    <text evidence="1">The sequence shown here is derived from an EMBL/GenBank/DDBJ whole genome shotgun (WGS) entry which is preliminary data.</text>
</comment>
<dbReference type="Proteomes" id="UP000218543">
    <property type="component" value="Unassembled WGS sequence"/>
</dbReference>